<evidence type="ECO:0000256" key="1">
    <source>
        <dbReference type="SAM" id="Phobius"/>
    </source>
</evidence>
<feature type="transmembrane region" description="Helical" evidence="1">
    <location>
        <begin position="5"/>
        <end position="25"/>
    </location>
</feature>
<feature type="transmembrane region" description="Helical" evidence="1">
    <location>
        <begin position="31"/>
        <end position="50"/>
    </location>
</feature>
<gene>
    <name evidence="2" type="ORF">A3F03_00345</name>
</gene>
<evidence type="ECO:0000313" key="3">
    <source>
        <dbReference type="Proteomes" id="UP000176803"/>
    </source>
</evidence>
<dbReference type="AlphaFoldDB" id="A0A1F7I4A7"/>
<dbReference type="EMBL" id="MGAC01000021">
    <property type="protein sequence ID" value="OGK38173.1"/>
    <property type="molecule type" value="Genomic_DNA"/>
</dbReference>
<accession>A0A1F7I4A7</accession>
<protein>
    <submittedName>
        <fullName evidence="2">Uncharacterized protein</fullName>
    </submittedName>
</protein>
<proteinExistence type="predicted"/>
<comment type="caution">
    <text evidence="2">The sequence shown here is derived from an EMBL/GenBank/DDBJ whole genome shotgun (WGS) entry which is preliminary data.</text>
</comment>
<keyword evidence="1" id="KW-0812">Transmembrane</keyword>
<keyword evidence="1" id="KW-0472">Membrane</keyword>
<organism evidence="2 3">
    <name type="scientific">Candidatus Roizmanbacteria bacterium RIFCSPHIGHO2_12_FULL_41_11</name>
    <dbReference type="NCBI Taxonomy" id="1802052"/>
    <lineage>
        <taxon>Bacteria</taxon>
        <taxon>Candidatus Roizmaniibacteriota</taxon>
    </lineage>
</organism>
<sequence length="63" mass="7055">MKFGWFLICTNFVGWTIGIGAYFQGWVLGEAVLFTGPVCFVISSVGWSILTITRWGQGKWPSH</sequence>
<dbReference type="Proteomes" id="UP000176803">
    <property type="component" value="Unassembled WGS sequence"/>
</dbReference>
<evidence type="ECO:0000313" key="2">
    <source>
        <dbReference type="EMBL" id="OGK38173.1"/>
    </source>
</evidence>
<name>A0A1F7I4A7_9BACT</name>
<keyword evidence="1" id="KW-1133">Transmembrane helix</keyword>
<reference evidence="2 3" key="1">
    <citation type="journal article" date="2016" name="Nat. Commun.">
        <title>Thousands of microbial genomes shed light on interconnected biogeochemical processes in an aquifer system.</title>
        <authorList>
            <person name="Anantharaman K."/>
            <person name="Brown C.T."/>
            <person name="Hug L.A."/>
            <person name="Sharon I."/>
            <person name="Castelle C.J."/>
            <person name="Probst A.J."/>
            <person name="Thomas B.C."/>
            <person name="Singh A."/>
            <person name="Wilkins M.J."/>
            <person name="Karaoz U."/>
            <person name="Brodie E.L."/>
            <person name="Williams K.H."/>
            <person name="Hubbard S.S."/>
            <person name="Banfield J.F."/>
        </authorList>
    </citation>
    <scope>NUCLEOTIDE SEQUENCE [LARGE SCALE GENOMIC DNA]</scope>
</reference>